<accession>A0A2N9HR75</accession>
<feature type="compositionally biased region" description="Polar residues" evidence="1">
    <location>
        <begin position="15"/>
        <end position="25"/>
    </location>
</feature>
<feature type="compositionally biased region" description="Basic residues" evidence="1">
    <location>
        <begin position="56"/>
        <end position="70"/>
    </location>
</feature>
<name>A0A2N9HR75_FAGSY</name>
<dbReference type="EMBL" id="OIVN01003946">
    <property type="protein sequence ID" value="SPD14518.1"/>
    <property type="molecule type" value="Genomic_DNA"/>
</dbReference>
<gene>
    <name evidence="2" type="ORF">FSB_LOCUS42400</name>
</gene>
<evidence type="ECO:0000313" key="2">
    <source>
        <dbReference type="EMBL" id="SPD14518.1"/>
    </source>
</evidence>
<dbReference type="AlphaFoldDB" id="A0A2N9HR75"/>
<reference evidence="2" key="1">
    <citation type="submission" date="2018-02" db="EMBL/GenBank/DDBJ databases">
        <authorList>
            <person name="Cohen D.B."/>
            <person name="Kent A.D."/>
        </authorList>
    </citation>
    <scope>NUCLEOTIDE SEQUENCE</scope>
</reference>
<feature type="compositionally biased region" description="Low complexity" evidence="1">
    <location>
        <begin position="26"/>
        <end position="38"/>
    </location>
</feature>
<organism evidence="2">
    <name type="scientific">Fagus sylvatica</name>
    <name type="common">Beechnut</name>
    <dbReference type="NCBI Taxonomy" id="28930"/>
    <lineage>
        <taxon>Eukaryota</taxon>
        <taxon>Viridiplantae</taxon>
        <taxon>Streptophyta</taxon>
        <taxon>Embryophyta</taxon>
        <taxon>Tracheophyta</taxon>
        <taxon>Spermatophyta</taxon>
        <taxon>Magnoliopsida</taxon>
        <taxon>eudicotyledons</taxon>
        <taxon>Gunneridae</taxon>
        <taxon>Pentapetalae</taxon>
        <taxon>rosids</taxon>
        <taxon>fabids</taxon>
        <taxon>Fagales</taxon>
        <taxon>Fagaceae</taxon>
        <taxon>Fagus</taxon>
    </lineage>
</organism>
<feature type="region of interest" description="Disordered" evidence="1">
    <location>
        <begin position="1"/>
        <end position="83"/>
    </location>
</feature>
<sequence length="152" mass="16730">MSPAHPQSRLGQGATRFSTVKRTQNAAAKVAAQRLAKVMASQTSADEDDDDEEHGVRRRARVQAGVRRRAQVQPSRREASPRRAQLLRNANLLGNQSICLGISRSAASASTGADRWPWRREGDDLLQHGVAEPFCNFRSLTLSLSNGNRLIM</sequence>
<proteinExistence type="predicted"/>
<protein>
    <submittedName>
        <fullName evidence="2">Uncharacterized protein</fullName>
    </submittedName>
</protein>
<evidence type="ECO:0000256" key="1">
    <source>
        <dbReference type="SAM" id="MobiDB-lite"/>
    </source>
</evidence>